<keyword evidence="3" id="KW-1185">Reference proteome</keyword>
<accession>A0ABD5PBQ8</accession>
<proteinExistence type="predicted"/>
<evidence type="ECO:0000313" key="2">
    <source>
        <dbReference type="EMBL" id="MFC4358090.1"/>
    </source>
</evidence>
<protein>
    <submittedName>
        <fullName evidence="2">Uncharacterized protein</fullName>
    </submittedName>
</protein>
<feature type="transmembrane region" description="Helical" evidence="1">
    <location>
        <begin position="29"/>
        <end position="47"/>
    </location>
</feature>
<name>A0ABD5PBQ8_9EURY</name>
<dbReference type="AlphaFoldDB" id="A0ABD5PBQ8"/>
<keyword evidence="1" id="KW-0812">Transmembrane</keyword>
<dbReference type="RefSeq" id="WP_267624331.1">
    <property type="nucleotide sequence ID" value="NZ_JAODIW010000008.1"/>
</dbReference>
<comment type="caution">
    <text evidence="2">The sequence shown here is derived from an EMBL/GenBank/DDBJ whole genome shotgun (WGS) entry which is preliminary data.</text>
</comment>
<dbReference type="Proteomes" id="UP001595921">
    <property type="component" value="Unassembled WGS sequence"/>
</dbReference>
<keyword evidence="1" id="KW-0472">Membrane</keyword>
<organism evidence="2 3">
    <name type="scientific">Halobium salinum</name>
    <dbReference type="NCBI Taxonomy" id="1364940"/>
    <lineage>
        <taxon>Archaea</taxon>
        <taxon>Methanobacteriati</taxon>
        <taxon>Methanobacteriota</taxon>
        <taxon>Stenosarchaea group</taxon>
        <taxon>Halobacteria</taxon>
        <taxon>Halobacteriales</taxon>
        <taxon>Haloferacaceae</taxon>
        <taxon>Halobium</taxon>
    </lineage>
</organism>
<evidence type="ECO:0000313" key="3">
    <source>
        <dbReference type="Proteomes" id="UP001595921"/>
    </source>
</evidence>
<gene>
    <name evidence="2" type="ORF">ACFO0N_09035</name>
</gene>
<dbReference type="EMBL" id="JBHSDS010000006">
    <property type="protein sequence ID" value="MFC4358090.1"/>
    <property type="molecule type" value="Genomic_DNA"/>
</dbReference>
<sequence>MGRDTLLFALTLVCFGGFSYLARVGGDAGYWVMALGLATALLGLWQASREAVRAE</sequence>
<keyword evidence="1" id="KW-1133">Transmembrane helix</keyword>
<evidence type="ECO:0000256" key="1">
    <source>
        <dbReference type="SAM" id="Phobius"/>
    </source>
</evidence>
<reference evidence="2 3" key="1">
    <citation type="journal article" date="2019" name="Int. J. Syst. Evol. Microbiol.">
        <title>The Global Catalogue of Microorganisms (GCM) 10K type strain sequencing project: providing services to taxonomists for standard genome sequencing and annotation.</title>
        <authorList>
            <consortium name="The Broad Institute Genomics Platform"/>
            <consortium name="The Broad Institute Genome Sequencing Center for Infectious Disease"/>
            <person name="Wu L."/>
            <person name="Ma J."/>
        </authorList>
    </citation>
    <scope>NUCLEOTIDE SEQUENCE [LARGE SCALE GENOMIC DNA]</scope>
    <source>
        <strain evidence="2 3">CGMCC 1.12553</strain>
    </source>
</reference>